<evidence type="ECO:0000256" key="4">
    <source>
        <dbReference type="ARBA" id="ARBA00022741"/>
    </source>
</evidence>
<dbReference type="Gene3D" id="1.10.510.10">
    <property type="entry name" value="Transferase(Phosphotransferase) domain 1"/>
    <property type="match status" value="1"/>
</dbReference>
<name>A0ABQ9WNC6_9EUKA</name>
<dbReference type="InterPro" id="IPR011009">
    <property type="entry name" value="Kinase-like_dom_sf"/>
</dbReference>
<organism evidence="11 12">
    <name type="scientific">Blattamonas nauphoetae</name>
    <dbReference type="NCBI Taxonomy" id="2049346"/>
    <lineage>
        <taxon>Eukaryota</taxon>
        <taxon>Metamonada</taxon>
        <taxon>Preaxostyla</taxon>
        <taxon>Oxymonadida</taxon>
        <taxon>Blattamonas</taxon>
    </lineage>
</organism>
<dbReference type="Pfam" id="PF07714">
    <property type="entry name" value="PK_Tyr_Ser-Thr"/>
    <property type="match status" value="1"/>
</dbReference>
<keyword evidence="6" id="KW-0067">ATP-binding</keyword>
<reference evidence="11 12" key="1">
    <citation type="journal article" date="2022" name="bioRxiv">
        <title>Genomics of Preaxostyla Flagellates Illuminates Evolutionary Transitions and the Path Towards Mitochondrial Loss.</title>
        <authorList>
            <person name="Novak L.V.F."/>
            <person name="Treitli S.C."/>
            <person name="Pyrih J."/>
            <person name="Halakuc P."/>
            <person name="Pipaliya S.V."/>
            <person name="Vacek V."/>
            <person name="Brzon O."/>
            <person name="Soukal P."/>
            <person name="Eme L."/>
            <person name="Dacks J.B."/>
            <person name="Karnkowska A."/>
            <person name="Elias M."/>
            <person name="Hampl V."/>
        </authorList>
    </citation>
    <scope>NUCLEOTIDE SEQUENCE [LARGE SCALE GENOMIC DNA]</scope>
    <source>
        <strain evidence="11">NAU3</strain>
        <tissue evidence="11">Gut</tissue>
    </source>
</reference>
<comment type="catalytic activity">
    <reaction evidence="7">
        <text>L-threonyl-[protein] + ATP = O-phospho-L-threonyl-[protein] + ADP + H(+)</text>
        <dbReference type="Rhea" id="RHEA:46608"/>
        <dbReference type="Rhea" id="RHEA-COMP:11060"/>
        <dbReference type="Rhea" id="RHEA-COMP:11605"/>
        <dbReference type="ChEBI" id="CHEBI:15378"/>
        <dbReference type="ChEBI" id="CHEBI:30013"/>
        <dbReference type="ChEBI" id="CHEBI:30616"/>
        <dbReference type="ChEBI" id="CHEBI:61977"/>
        <dbReference type="ChEBI" id="CHEBI:456216"/>
        <dbReference type="EC" id="2.7.11.1"/>
    </reaction>
</comment>
<dbReference type="Proteomes" id="UP001281761">
    <property type="component" value="Unassembled WGS sequence"/>
</dbReference>
<evidence type="ECO:0000313" key="12">
    <source>
        <dbReference type="Proteomes" id="UP001281761"/>
    </source>
</evidence>
<evidence type="ECO:0000256" key="7">
    <source>
        <dbReference type="ARBA" id="ARBA00047899"/>
    </source>
</evidence>
<dbReference type="InterPro" id="IPR001245">
    <property type="entry name" value="Ser-Thr/Tyr_kinase_cat_dom"/>
</dbReference>
<dbReference type="PANTHER" id="PTHR44899:SF3">
    <property type="entry name" value="SERINE_THREONINE-PROTEIN KINASE NEK1"/>
    <property type="match status" value="1"/>
</dbReference>
<protein>
    <recommendedName>
        <fullName evidence="1">non-specific serine/threonine protein kinase</fullName>
        <ecNumber evidence="1">2.7.11.1</ecNumber>
    </recommendedName>
</protein>
<dbReference type="InterPro" id="IPR051131">
    <property type="entry name" value="NEK_Ser/Thr_kinase_NIMA"/>
</dbReference>
<evidence type="ECO:0000259" key="10">
    <source>
        <dbReference type="PROSITE" id="PS50011"/>
    </source>
</evidence>
<dbReference type="SUPFAM" id="SSF56112">
    <property type="entry name" value="Protein kinase-like (PK-like)"/>
    <property type="match status" value="1"/>
</dbReference>
<keyword evidence="5" id="KW-0418">Kinase</keyword>
<dbReference type="InterPro" id="IPR000719">
    <property type="entry name" value="Prot_kinase_dom"/>
</dbReference>
<dbReference type="EC" id="2.7.11.1" evidence="1"/>
<keyword evidence="2" id="KW-0723">Serine/threonine-protein kinase</keyword>
<evidence type="ECO:0000256" key="8">
    <source>
        <dbReference type="ARBA" id="ARBA00048679"/>
    </source>
</evidence>
<evidence type="ECO:0000256" key="5">
    <source>
        <dbReference type="ARBA" id="ARBA00022777"/>
    </source>
</evidence>
<evidence type="ECO:0000256" key="3">
    <source>
        <dbReference type="ARBA" id="ARBA00022679"/>
    </source>
</evidence>
<keyword evidence="12" id="KW-1185">Reference proteome</keyword>
<comment type="catalytic activity">
    <reaction evidence="8">
        <text>L-seryl-[protein] + ATP = O-phospho-L-seryl-[protein] + ADP + H(+)</text>
        <dbReference type="Rhea" id="RHEA:17989"/>
        <dbReference type="Rhea" id="RHEA-COMP:9863"/>
        <dbReference type="Rhea" id="RHEA-COMP:11604"/>
        <dbReference type="ChEBI" id="CHEBI:15378"/>
        <dbReference type="ChEBI" id="CHEBI:29999"/>
        <dbReference type="ChEBI" id="CHEBI:30616"/>
        <dbReference type="ChEBI" id="CHEBI:83421"/>
        <dbReference type="ChEBI" id="CHEBI:456216"/>
        <dbReference type="EC" id="2.7.11.1"/>
    </reaction>
</comment>
<dbReference type="PANTHER" id="PTHR44899">
    <property type="entry name" value="CAMK FAMILY PROTEIN KINASE"/>
    <property type="match status" value="1"/>
</dbReference>
<keyword evidence="4" id="KW-0547">Nucleotide-binding</keyword>
<dbReference type="EMBL" id="JARBJD010000571">
    <property type="protein sequence ID" value="KAK2940980.1"/>
    <property type="molecule type" value="Genomic_DNA"/>
</dbReference>
<evidence type="ECO:0000313" key="11">
    <source>
        <dbReference type="EMBL" id="KAK2940980.1"/>
    </source>
</evidence>
<gene>
    <name evidence="11" type="ORF">BLNAU_24112</name>
</gene>
<evidence type="ECO:0000256" key="6">
    <source>
        <dbReference type="ARBA" id="ARBA00022840"/>
    </source>
</evidence>
<evidence type="ECO:0000256" key="9">
    <source>
        <dbReference type="SAM" id="MobiDB-lite"/>
    </source>
</evidence>
<comment type="caution">
    <text evidence="11">The sequence shown here is derived from an EMBL/GenBank/DDBJ whole genome shotgun (WGS) entry which is preliminary data.</text>
</comment>
<sequence length="622" mass="69545">MTGRYTRTSDSFELFVTSFGQQTLFVDLFDSGITSLFGFGGDWDSPSPVSLDGRHTLLLSLASKLRNESEYDITSNNALPTEPFRQNRRKGRSSSDLRRRDCPWSLAQSNRVDGNCTLNGSSANDLSGGKCGLDCGVGEVVDDVVCGNEVGERELNELSKLKIPSLLSPLFPITPIYHSQPQPLCLKSLASQCLIGELAVEDLNEGNRISCLKCPSSRGSIQRCEFGDEPVNRGFDEPWSGETWYGWFSLSMGIYGTRSKWQPQKTGTLFYMSPELLTGQLCFRYNSKSDIWSLGVLWYELEMLQIPVNPTNIPQLLQRINDGELDALPAQDCAVMSDLDVNILDINSNVRPRTDDLLHDSIVVNLMKEFVTYMCGPGLSVEERQQSAQHIGIMKYSARLSGYLEHCHAFESLMETRFNDSVAKPQCFFPHTETDEYLTLFCIAFSTLAALPVLLKSSPDLISNLRGEGKVVRRQMRKQLYVEFECAKAIENITEFITLNRSQLLNEHSSQALVMISKYKPPVLTASPPHRPLQPPRTCATSRPSSFVFAIVSHEHTHSNKQSSLITPSFPSLEPLRISTYSFKSTLLAPHPTPRFQLASTTDWWCVIKGRGSNQANSILLC</sequence>
<accession>A0ABQ9WNC6</accession>
<feature type="domain" description="Protein kinase" evidence="10">
    <location>
        <begin position="1"/>
        <end position="362"/>
    </location>
</feature>
<dbReference type="PROSITE" id="PS50011">
    <property type="entry name" value="PROTEIN_KINASE_DOM"/>
    <property type="match status" value="1"/>
</dbReference>
<feature type="region of interest" description="Disordered" evidence="9">
    <location>
        <begin position="75"/>
        <end position="100"/>
    </location>
</feature>
<evidence type="ECO:0000256" key="2">
    <source>
        <dbReference type="ARBA" id="ARBA00022527"/>
    </source>
</evidence>
<evidence type="ECO:0000256" key="1">
    <source>
        <dbReference type="ARBA" id="ARBA00012513"/>
    </source>
</evidence>
<proteinExistence type="predicted"/>
<keyword evidence="3" id="KW-0808">Transferase</keyword>